<accession>A0A545AYR7</accession>
<keyword evidence="2" id="KW-0521">NADP</keyword>
<comment type="caution">
    <text evidence="6">The sequence shown here is derived from an EMBL/GenBank/DDBJ whole genome shotgun (WGS) entry which is preliminary data.</text>
</comment>
<dbReference type="InterPro" id="IPR002347">
    <property type="entry name" value="SDR_fam"/>
</dbReference>
<keyword evidence="3" id="KW-0560">Oxidoreductase</keyword>
<dbReference type="Proteomes" id="UP000317982">
    <property type="component" value="Unassembled WGS sequence"/>
</dbReference>
<dbReference type="CDD" id="cd05324">
    <property type="entry name" value="carb_red_PTCR-like_SDR_c"/>
    <property type="match status" value="1"/>
</dbReference>
<comment type="similarity">
    <text evidence="1 4">Belongs to the short-chain dehydrogenases/reductases (SDR) family.</text>
</comment>
<name>A0A545AYR7_9ACTN</name>
<dbReference type="PRINTS" id="PR00080">
    <property type="entry name" value="SDRFAMILY"/>
</dbReference>
<evidence type="ECO:0000256" key="4">
    <source>
        <dbReference type="RuleBase" id="RU000363"/>
    </source>
</evidence>
<dbReference type="InParanoid" id="A0A545AYR7"/>
<reference evidence="6 7" key="1">
    <citation type="submission" date="2019-07" db="EMBL/GenBank/DDBJ databases">
        <title>Cryptosporangium phraense sp. nov., isolated from plant litter.</title>
        <authorList>
            <person name="Suriyachadkun C."/>
        </authorList>
    </citation>
    <scope>NUCLEOTIDE SEQUENCE [LARGE SCALE GENOMIC DNA]</scope>
    <source>
        <strain evidence="6 7">A-T 5661</strain>
    </source>
</reference>
<evidence type="ECO:0000256" key="1">
    <source>
        <dbReference type="ARBA" id="ARBA00006484"/>
    </source>
</evidence>
<sequence>MTIALITGGNKGLGKAVAEQLGQQKITVILGSRDARRGEEAAADLRTNGLDAHTVALDVTDESTVQRAAEHIDQTFGVLDVLINNAGISGFRAGPPSQADMKTVREVFDTNFLGVITVTNAMLPLLRRSEAARIVNVSSRVGSLTRHADLTDYFARSPASSAYAPSKTALNMLTLQYAKELFSEGILVNAANPGAIATDFASAMGLKLDRTAADGARVIVKLATLGRDGSTGAVWDDDGRVPW</sequence>
<dbReference type="OrthoDB" id="9781117at2"/>
<organism evidence="6 7">
    <name type="scientific">Cryptosporangium phraense</name>
    <dbReference type="NCBI Taxonomy" id="2593070"/>
    <lineage>
        <taxon>Bacteria</taxon>
        <taxon>Bacillati</taxon>
        <taxon>Actinomycetota</taxon>
        <taxon>Actinomycetes</taxon>
        <taxon>Cryptosporangiales</taxon>
        <taxon>Cryptosporangiaceae</taxon>
        <taxon>Cryptosporangium</taxon>
    </lineage>
</organism>
<dbReference type="PANTHER" id="PTHR43490:SF99">
    <property type="entry name" value="SHORT-CHAIN DEHYDROGENASE_REDUCTASE"/>
    <property type="match status" value="1"/>
</dbReference>
<evidence type="ECO:0000313" key="7">
    <source>
        <dbReference type="Proteomes" id="UP000317982"/>
    </source>
</evidence>
<dbReference type="GO" id="GO:0016616">
    <property type="term" value="F:oxidoreductase activity, acting on the CH-OH group of donors, NAD or NADP as acceptor"/>
    <property type="evidence" value="ECO:0007669"/>
    <property type="project" value="InterPro"/>
</dbReference>
<dbReference type="InterPro" id="IPR036291">
    <property type="entry name" value="NAD(P)-bd_dom_sf"/>
</dbReference>
<proteinExistence type="inferred from homology"/>
<evidence type="ECO:0000256" key="2">
    <source>
        <dbReference type="ARBA" id="ARBA00022857"/>
    </source>
</evidence>
<keyword evidence="7" id="KW-1185">Reference proteome</keyword>
<dbReference type="InterPro" id="IPR045313">
    <property type="entry name" value="CBR1-like"/>
</dbReference>
<dbReference type="Gene3D" id="3.40.50.720">
    <property type="entry name" value="NAD(P)-binding Rossmann-like Domain"/>
    <property type="match status" value="1"/>
</dbReference>
<dbReference type="PANTHER" id="PTHR43490">
    <property type="entry name" value="(+)-NEOMENTHOL DEHYDROGENASE"/>
    <property type="match status" value="1"/>
</dbReference>
<dbReference type="Pfam" id="PF00106">
    <property type="entry name" value="adh_short"/>
    <property type="match status" value="1"/>
</dbReference>
<dbReference type="RefSeq" id="WP_142703006.1">
    <property type="nucleotide sequence ID" value="NZ_VIRS01000002.1"/>
</dbReference>
<dbReference type="PRINTS" id="PR00081">
    <property type="entry name" value="GDHRDH"/>
</dbReference>
<evidence type="ECO:0000256" key="3">
    <source>
        <dbReference type="ARBA" id="ARBA00023002"/>
    </source>
</evidence>
<feature type="domain" description="Ketoreductase" evidence="5">
    <location>
        <begin position="2"/>
        <end position="199"/>
    </location>
</feature>
<evidence type="ECO:0000259" key="5">
    <source>
        <dbReference type="SMART" id="SM00822"/>
    </source>
</evidence>
<dbReference type="SMART" id="SM00822">
    <property type="entry name" value="PKS_KR"/>
    <property type="match status" value="1"/>
</dbReference>
<dbReference type="AlphaFoldDB" id="A0A545AYR7"/>
<evidence type="ECO:0000313" key="6">
    <source>
        <dbReference type="EMBL" id="TQS46487.1"/>
    </source>
</evidence>
<dbReference type="EMBL" id="VIRS01000002">
    <property type="protein sequence ID" value="TQS46487.1"/>
    <property type="molecule type" value="Genomic_DNA"/>
</dbReference>
<protein>
    <submittedName>
        <fullName evidence="6">SDR family oxidoreductase</fullName>
    </submittedName>
</protein>
<dbReference type="InterPro" id="IPR057326">
    <property type="entry name" value="KR_dom"/>
</dbReference>
<gene>
    <name evidence="6" type="ORF">FL583_03625</name>
</gene>
<dbReference type="SUPFAM" id="SSF51735">
    <property type="entry name" value="NAD(P)-binding Rossmann-fold domains"/>
    <property type="match status" value="1"/>
</dbReference>